<dbReference type="EMBL" id="JANQDX010000016">
    <property type="protein sequence ID" value="KAL0909319.1"/>
    <property type="molecule type" value="Genomic_DNA"/>
</dbReference>
<sequence>MSSIEASTIPETLNKDQLPQGHWRIIGHPSTSPDLAPNPAASTRGIFLPTVALLGMAYLILRLTLLH</sequence>
<accession>A0ABD0U965</accession>
<name>A0ABD0U965_DENTH</name>
<feature type="region of interest" description="Disordered" evidence="1">
    <location>
        <begin position="1"/>
        <end position="39"/>
    </location>
</feature>
<keyword evidence="2" id="KW-0472">Membrane</keyword>
<organism evidence="3 4">
    <name type="scientific">Dendrobium thyrsiflorum</name>
    <name type="common">Pinecone-like raceme dendrobium</name>
    <name type="synonym">Orchid</name>
    <dbReference type="NCBI Taxonomy" id="117978"/>
    <lineage>
        <taxon>Eukaryota</taxon>
        <taxon>Viridiplantae</taxon>
        <taxon>Streptophyta</taxon>
        <taxon>Embryophyta</taxon>
        <taxon>Tracheophyta</taxon>
        <taxon>Spermatophyta</taxon>
        <taxon>Magnoliopsida</taxon>
        <taxon>Liliopsida</taxon>
        <taxon>Asparagales</taxon>
        <taxon>Orchidaceae</taxon>
        <taxon>Epidendroideae</taxon>
        <taxon>Malaxideae</taxon>
        <taxon>Dendrobiinae</taxon>
        <taxon>Dendrobium</taxon>
    </lineage>
</organism>
<gene>
    <name evidence="3" type="ORF">M5K25_020173</name>
</gene>
<evidence type="ECO:0000313" key="3">
    <source>
        <dbReference type="EMBL" id="KAL0909319.1"/>
    </source>
</evidence>
<evidence type="ECO:0000256" key="2">
    <source>
        <dbReference type="SAM" id="Phobius"/>
    </source>
</evidence>
<reference evidence="3 4" key="1">
    <citation type="journal article" date="2024" name="Plant Biotechnol. J.">
        <title>Dendrobium thyrsiflorum genome and its molecular insights into genes involved in important horticultural traits.</title>
        <authorList>
            <person name="Chen B."/>
            <person name="Wang J.Y."/>
            <person name="Zheng P.J."/>
            <person name="Li K.L."/>
            <person name="Liang Y.M."/>
            <person name="Chen X.F."/>
            <person name="Zhang C."/>
            <person name="Zhao X."/>
            <person name="He X."/>
            <person name="Zhang G.Q."/>
            <person name="Liu Z.J."/>
            <person name="Xu Q."/>
        </authorList>
    </citation>
    <scope>NUCLEOTIDE SEQUENCE [LARGE SCALE GENOMIC DNA]</scope>
    <source>
        <strain evidence="3">GZMU011</strain>
    </source>
</reference>
<feature type="transmembrane region" description="Helical" evidence="2">
    <location>
        <begin position="46"/>
        <end position="65"/>
    </location>
</feature>
<dbReference type="AlphaFoldDB" id="A0ABD0U965"/>
<protein>
    <submittedName>
        <fullName evidence="3">Uncharacterized protein</fullName>
    </submittedName>
</protein>
<evidence type="ECO:0000256" key="1">
    <source>
        <dbReference type="SAM" id="MobiDB-lite"/>
    </source>
</evidence>
<keyword evidence="2" id="KW-0812">Transmembrane</keyword>
<dbReference type="Proteomes" id="UP001552299">
    <property type="component" value="Unassembled WGS sequence"/>
</dbReference>
<keyword evidence="4" id="KW-1185">Reference proteome</keyword>
<proteinExistence type="predicted"/>
<comment type="caution">
    <text evidence="3">The sequence shown here is derived from an EMBL/GenBank/DDBJ whole genome shotgun (WGS) entry which is preliminary data.</text>
</comment>
<feature type="compositionally biased region" description="Polar residues" evidence="1">
    <location>
        <begin position="1"/>
        <end position="17"/>
    </location>
</feature>
<keyword evidence="2" id="KW-1133">Transmembrane helix</keyword>
<evidence type="ECO:0000313" key="4">
    <source>
        <dbReference type="Proteomes" id="UP001552299"/>
    </source>
</evidence>